<feature type="region of interest" description="Disordered" evidence="1">
    <location>
        <begin position="1"/>
        <end position="36"/>
    </location>
</feature>
<name>A0A0J7NQA4_LASNI</name>
<protein>
    <submittedName>
        <fullName evidence="2">Trafficking kinesin-binding protein milt isoform x1</fullName>
    </submittedName>
</protein>
<evidence type="ECO:0000313" key="2">
    <source>
        <dbReference type="EMBL" id="KMQ94610.1"/>
    </source>
</evidence>
<gene>
    <name evidence="2" type="ORF">RF55_5224</name>
</gene>
<dbReference type="AlphaFoldDB" id="A0A0J7NQA4"/>
<accession>A0A0J7NQA4</accession>
<dbReference type="PaxDb" id="67767-A0A0J7NQA4"/>
<keyword evidence="3" id="KW-1185">Reference proteome</keyword>
<reference evidence="2 3" key="1">
    <citation type="submission" date="2015-04" db="EMBL/GenBank/DDBJ databases">
        <title>Lasius niger genome sequencing.</title>
        <authorList>
            <person name="Konorov E.A."/>
            <person name="Nikitin M.A."/>
            <person name="Kirill M.V."/>
            <person name="Chang P."/>
        </authorList>
    </citation>
    <scope>NUCLEOTIDE SEQUENCE [LARGE SCALE GENOMIC DNA]</scope>
    <source>
        <tissue evidence="2">Whole</tissue>
    </source>
</reference>
<sequence length="169" mass="18521">MNSSTPLRANSDASPSPLHSPSSGQRDEATPSTSRGRSIGSIIALGESTFDSLALDVSYAGLDVSGSDLVDSGNKRTRLKDTSRENASDSPQFWEDIGVVDYLDRKLGRPDESTPEERVATLREILAERTDIHEGDGDLSDFLFHVARTKHGKIYIRVIRTLLLNRGKH</sequence>
<organism evidence="2 3">
    <name type="scientific">Lasius niger</name>
    <name type="common">Black garden ant</name>
    <dbReference type="NCBI Taxonomy" id="67767"/>
    <lineage>
        <taxon>Eukaryota</taxon>
        <taxon>Metazoa</taxon>
        <taxon>Ecdysozoa</taxon>
        <taxon>Arthropoda</taxon>
        <taxon>Hexapoda</taxon>
        <taxon>Insecta</taxon>
        <taxon>Pterygota</taxon>
        <taxon>Neoptera</taxon>
        <taxon>Endopterygota</taxon>
        <taxon>Hymenoptera</taxon>
        <taxon>Apocrita</taxon>
        <taxon>Aculeata</taxon>
        <taxon>Formicoidea</taxon>
        <taxon>Formicidae</taxon>
        <taxon>Formicinae</taxon>
        <taxon>Lasius</taxon>
        <taxon>Lasius</taxon>
    </lineage>
</organism>
<evidence type="ECO:0000313" key="3">
    <source>
        <dbReference type="Proteomes" id="UP000036403"/>
    </source>
</evidence>
<evidence type="ECO:0000256" key="1">
    <source>
        <dbReference type="SAM" id="MobiDB-lite"/>
    </source>
</evidence>
<feature type="compositionally biased region" description="Polar residues" evidence="1">
    <location>
        <begin position="1"/>
        <end position="24"/>
    </location>
</feature>
<dbReference type="Proteomes" id="UP000036403">
    <property type="component" value="Unassembled WGS sequence"/>
</dbReference>
<dbReference type="EMBL" id="LBMM01002587">
    <property type="protein sequence ID" value="KMQ94610.1"/>
    <property type="molecule type" value="Genomic_DNA"/>
</dbReference>
<feature type="region of interest" description="Disordered" evidence="1">
    <location>
        <begin position="64"/>
        <end position="90"/>
    </location>
</feature>
<dbReference type="OrthoDB" id="10067624at2759"/>
<comment type="caution">
    <text evidence="2">The sequence shown here is derived from an EMBL/GenBank/DDBJ whole genome shotgun (WGS) entry which is preliminary data.</text>
</comment>
<proteinExistence type="predicted"/>